<dbReference type="InParanoid" id="C5KTS6"/>
<feature type="chain" id="PRO_5002954076" evidence="1">
    <location>
        <begin position="17"/>
        <end position="273"/>
    </location>
</feature>
<dbReference type="OrthoDB" id="10443888at2759"/>
<keyword evidence="3" id="KW-1185">Reference proteome</keyword>
<dbReference type="EMBL" id="GG676180">
    <property type="protein sequence ID" value="EER11968.1"/>
    <property type="molecule type" value="Genomic_DNA"/>
</dbReference>
<evidence type="ECO:0000313" key="2">
    <source>
        <dbReference type="EMBL" id="EER11968.1"/>
    </source>
</evidence>
<dbReference type="RefSeq" id="XP_002780173.1">
    <property type="nucleotide sequence ID" value="XM_002780127.1"/>
</dbReference>
<protein>
    <submittedName>
        <fullName evidence="2">Uncharacterized protein</fullName>
    </submittedName>
</protein>
<keyword evidence="1" id="KW-0732">Signal</keyword>
<organism evidence="3">
    <name type="scientific">Perkinsus marinus (strain ATCC 50983 / TXsc)</name>
    <dbReference type="NCBI Taxonomy" id="423536"/>
    <lineage>
        <taxon>Eukaryota</taxon>
        <taxon>Sar</taxon>
        <taxon>Alveolata</taxon>
        <taxon>Perkinsozoa</taxon>
        <taxon>Perkinsea</taxon>
        <taxon>Perkinsida</taxon>
        <taxon>Perkinsidae</taxon>
        <taxon>Perkinsus</taxon>
    </lineage>
</organism>
<gene>
    <name evidence="2" type="ORF">Pmar_PMAR019070</name>
</gene>
<name>C5KTS6_PERM5</name>
<sequence length="273" mass="29282">MVYFPIVSAALLVASARVDVLDVSCEAVCEGIPECSSRGTYCKDWHVPKACFGLYWSGGGKMCYQPADPSCPAEYPVLCDEVAPHAPKQDDHTVTTLPPSDTITSTTTMTMETMMWIESTTATTSLRYVASTSPPTEPTTMRTTTADVFNGAMDQAAVAAIMVAEETPYPSGPRGWYCGLLGGVISLSMYFEEDTFDIAGVSDEDIEGIPYVLFVRSYSLSASGCIIPDYRSPPFSKVLSVKGGGNPFYVVYDSSKGEIRGLVQGAKIIATPC</sequence>
<dbReference type="OMA" id="GCIIPDY"/>
<dbReference type="AlphaFoldDB" id="C5KTS6"/>
<reference evidence="2 3" key="1">
    <citation type="submission" date="2008-07" db="EMBL/GenBank/DDBJ databases">
        <authorList>
            <person name="El-Sayed N."/>
            <person name="Caler E."/>
            <person name="Inman J."/>
            <person name="Amedeo P."/>
            <person name="Hass B."/>
            <person name="Wortman J."/>
        </authorList>
    </citation>
    <scope>NUCLEOTIDE SEQUENCE [LARGE SCALE GENOMIC DNA]</scope>
    <source>
        <strain evidence="3">ATCC 50983 / TXsc</strain>
    </source>
</reference>
<feature type="signal peptide" evidence="1">
    <location>
        <begin position="1"/>
        <end position="16"/>
    </location>
</feature>
<evidence type="ECO:0000256" key="1">
    <source>
        <dbReference type="SAM" id="SignalP"/>
    </source>
</evidence>
<dbReference type="Proteomes" id="UP000007800">
    <property type="component" value="Unassembled WGS sequence"/>
</dbReference>
<accession>C5KTS6</accession>
<dbReference type="GeneID" id="9060806"/>
<evidence type="ECO:0000313" key="3">
    <source>
        <dbReference type="Proteomes" id="UP000007800"/>
    </source>
</evidence>
<proteinExistence type="predicted"/>